<protein>
    <recommendedName>
        <fullName evidence="3">Deaminase</fullName>
    </recommendedName>
</protein>
<dbReference type="InterPro" id="IPR049708">
    <property type="entry name" value="PP0621-like"/>
</dbReference>
<name>A0ABS9K6H3_9RHOO</name>
<dbReference type="Proteomes" id="UP001165384">
    <property type="component" value="Unassembled WGS sequence"/>
</dbReference>
<evidence type="ECO:0000313" key="2">
    <source>
        <dbReference type="Proteomes" id="UP001165384"/>
    </source>
</evidence>
<proteinExistence type="predicted"/>
<evidence type="ECO:0008006" key="3">
    <source>
        <dbReference type="Google" id="ProtNLM"/>
    </source>
</evidence>
<comment type="caution">
    <text evidence="1">The sequence shown here is derived from an EMBL/GenBank/DDBJ whole genome shotgun (WGS) entry which is preliminary data.</text>
</comment>
<evidence type="ECO:0000313" key="1">
    <source>
        <dbReference type="EMBL" id="MCG2578772.1"/>
    </source>
</evidence>
<keyword evidence="2" id="KW-1185">Reference proteome</keyword>
<dbReference type="EMBL" id="JAKLTN010000005">
    <property type="protein sequence ID" value="MCG2578772.1"/>
    <property type="molecule type" value="Genomic_DNA"/>
</dbReference>
<accession>A0ABS9K6H3</accession>
<organism evidence="1 2">
    <name type="scientific">Dechloromonas hankyongensis</name>
    <dbReference type="NCBI Taxonomy" id="2908002"/>
    <lineage>
        <taxon>Bacteria</taxon>
        <taxon>Pseudomonadati</taxon>
        <taxon>Pseudomonadota</taxon>
        <taxon>Betaproteobacteria</taxon>
        <taxon>Rhodocyclales</taxon>
        <taxon>Azonexaceae</taxon>
        <taxon>Dechloromonas</taxon>
    </lineage>
</organism>
<dbReference type="NCBIfam" id="NF041023">
    <property type="entry name" value="PP0621_fam"/>
    <property type="match status" value="1"/>
</dbReference>
<gene>
    <name evidence="1" type="ORF">LZ012_17375</name>
</gene>
<dbReference type="RefSeq" id="WP_275712165.1">
    <property type="nucleotide sequence ID" value="NZ_JAKLTN010000005.1"/>
</dbReference>
<reference evidence="1" key="1">
    <citation type="submission" date="2022-01" db="EMBL/GenBank/DDBJ databases">
        <authorList>
            <person name="Jo J.-H."/>
            <person name="Im W.-T."/>
        </authorList>
    </citation>
    <scope>NUCLEOTIDE SEQUENCE</scope>
    <source>
        <strain evidence="1">XY25</strain>
    </source>
</reference>
<sequence length="76" mass="8242">MKYLLLFALLGVVWWIWSKRTAADQADSSPRPAKDPEKMVNCAQCGVYLPESDSIADGGRAYCCEAHRAAGPAAGR</sequence>